<dbReference type="Bgee" id="ENSELUG00000024715">
    <property type="expression patterns" value="Expressed in head kidney and 11 other cell types or tissues"/>
</dbReference>
<feature type="compositionally biased region" description="Basic and acidic residues" evidence="1">
    <location>
        <begin position="1"/>
        <end position="18"/>
    </location>
</feature>
<dbReference type="InterPro" id="IPR016186">
    <property type="entry name" value="C-type_lectin-like/link_sf"/>
</dbReference>
<dbReference type="InterPro" id="IPR001304">
    <property type="entry name" value="C-type_lectin-like"/>
</dbReference>
<feature type="region of interest" description="Disordered" evidence="1">
    <location>
        <begin position="1"/>
        <end position="21"/>
    </location>
</feature>
<protein>
    <recommendedName>
        <fullName evidence="2">C-type lectin domain-containing protein</fullName>
    </recommendedName>
</protein>
<feature type="domain" description="C-type lectin" evidence="2">
    <location>
        <begin position="66"/>
        <end position="132"/>
    </location>
</feature>
<gene>
    <name evidence="3" type="primary">FXN</name>
</gene>
<reference evidence="3" key="2">
    <citation type="submission" date="2020-02" db="EMBL/GenBank/DDBJ databases">
        <title>Esox lucius (northern pike) genome, fEsoLuc1, primary haplotype.</title>
        <authorList>
            <person name="Myers G."/>
            <person name="Karagic N."/>
            <person name="Meyer A."/>
            <person name="Pippel M."/>
            <person name="Reichard M."/>
            <person name="Winkler S."/>
            <person name="Tracey A."/>
            <person name="Sims Y."/>
            <person name="Howe K."/>
            <person name="Rhie A."/>
            <person name="Formenti G."/>
            <person name="Durbin R."/>
            <person name="Fedrigo O."/>
            <person name="Jarvis E.D."/>
        </authorList>
    </citation>
    <scope>NUCLEOTIDE SEQUENCE [LARGE SCALE GENOMIC DNA]</scope>
</reference>
<organism evidence="3 4">
    <name type="scientific">Esox lucius</name>
    <name type="common">Northern pike</name>
    <dbReference type="NCBI Taxonomy" id="8010"/>
    <lineage>
        <taxon>Eukaryota</taxon>
        <taxon>Metazoa</taxon>
        <taxon>Chordata</taxon>
        <taxon>Craniata</taxon>
        <taxon>Vertebrata</taxon>
        <taxon>Euteleostomi</taxon>
        <taxon>Actinopterygii</taxon>
        <taxon>Neopterygii</taxon>
        <taxon>Teleostei</taxon>
        <taxon>Protacanthopterygii</taxon>
        <taxon>Esociformes</taxon>
        <taxon>Esocidae</taxon>
        <taxon>Esox</taxon>
    </lineage>
</organism>
<dbReference type="SMART" id="SM00034">
    <property type="entry name" value="CLECT"/>
    <property type="match status" value="1"/>
</dbReference>
<reference evidence="3" key="4">
    <citation type="submission" date="2025-09" db="UniProtKB">
        <authorList>
            <consortium name="Ensembl"/>
        </authorList>
    </citation>
    <scope>IDENTIFICATION</scope>
</reference>
<dbReference type="PROSITE" id="PS50041">
    <property type="entry name" value="C_TYPE_LECTIN_2"/>
    <property type="match status" value="1"/>
</dbReference>
<dbReference type="PANTHER" id="PTHR22803">
    <property type="entry name" value="MANNOSE, PHOSPHOLIPASE, LECTIN RECEPTOR RELATED"/>
    <property type="match status" value="1"/>
</dbReference>
<reference evidence="3" key="3">
    <citation type="submission" date="2025-08" db="UniProtKB">
        <authorList>
            <consortium name="Ensembl"/>
        </authorList>
    </citation>
    <scope>IDENTIFICATION</scope>
</reference>
<dbReference type="Gene3D" id="1.20.5.400">
    <property type="match status" value="1"/>
</dbReference>
<dbReference type="InterPro" id="IPR050111">
    <property type="entry name" value="C-type_lectin/snaclec_domain"/>
</dbReference>
<dbReference type="AlphaFoldDB" id="A0A3P8YSP7"/>
<keyword evidence="4" id="KW-1185">Reference proteome</keyword>
<dbReference type="GeneTree" id="ENSGT01020000230338"/>
<dbReference type="Pfam" id="PF00059">
    <property type="entry name" value="Lectin_C"/>
    <property type="match status" value="1"/>
</dbReference>
<feature type="region of interest" description="Disordered" evidence="1">
    <location>
        <begin position="137"/>
        <end position="164"/>
    </location>
</feature>
<proteinExistence type="predicted"/>
<accession>A0A3P8YSP7</accession>
<name>A0A3P8YSP7_ESOLU</name>
<reference evidence="4" key="1">
    <citation type="journal article" date="2014" name="PLoS ONE">
        <title>The genome and linkage map of the northern pike (Esox lucius): conserved synteny revealed between the salmonid sister group and the Neoteleostei.</title>
        <authorList>
            <person name="Rondeau E.B."/>
            <person name="Minkley D.R."/>
            <person name="Leong J.S."/>
            <person name="Messmer A.M."/>
            <person name="Jantzen J.R."/>
            <person name="von Schalburg K.R."/>
            <person name="Lemon C."/>
            <person name="Bird N.H."/>
            <person name="Koop B.F."/>
        </authorList>
    </citation>
    <scope>NUCLEOTIDE SEQUENCE</scope>
</reference>
<dbReference type="Proteomes" id="UP000265140">
    <property type="component" value="Chromosome 19"/>
</dbReference>
<dbReference type="Ensembl" id="ENSELUT00000041073.3">
    <property type="protein sequence ID" value="ENSELUP00000019565.3"/>
    <property type="gene ID" value="ENSELUG00000031741.2"/>
</dbReference>
<dbReference type="Gene3D" id="3.10.100.10">
    <property type="entry name" value="Mannose-Binding Protein A, subunit A"/>
    <property type="match status" value="1"/>
</dbReference>
<evidence type="ECO:0000313" key="3">
    <source>
        <dbReference type="Ensembl" id="ENSELUP00000019565.3"/>
    </source>
</evidence>
<dbReference type="InterPro" id="IPR016187">
    <property type="entry name" value="CTDL_fold"/>
</dbReference>
<dbReference type="SUPFAM" id="SSF56436">
    <property type="entry name" value="C-type lectin-like"/>
    <property type="match status" value="1"/>
</dbReference>
<sequence>NKTIKDSESKNATAERDQLQTCNNNLTKERDQLQSSYNNLSKERDQLQAKLFVFEKHLQHLGWRYFGSSLYFLSTEKKSWKESREDCQKTEADLVIINSEEEQKFLSGLQKRSWIGLTDKDEEGTWKWVDGTILTRGSPVSAQHSPCRSPPPPHSPHPLQKLGS</sequence>
<evidence type="ECO:0000256" key="1">
    <source>
        <dbReference type="SAM" id="MobiDB-lite"/>
    </source>
</evidence>
<evidence type="ECO:0000313" key="4">
    <source>
        <dbReference type="Proteomes" id="UP000265140"/>
    </source>
</evidence>
<evidence type="ECO:0000259" key="2">
    <source>
        <dbReference type="PROSITE" id="PS50041"/>
    </source>
</evidence>